<sequence>MNENINQSDDGGIIASTAPNNQHTCYTEDEKLSTAVVMALAEVAGDDPAEIGVPLYDAIDPDALDNLFSDKHDGSPRMGGKVVFDILDYRVTVHSYGQIVVKELG</sequence>
<evidence type="ECO:0000259" key="1">
    <source>
        <dbReference type="Pfam" id="PF18545"/>
    </source>
</evidence>
<dbReference type="Pfam" id="PF18545">
    <property type="entry name" value="HalOD1"/>
    <property type="match status" value="1"/>
</dbReference>
<keyword evidence="3" id="KW-1185">Reference proteome</keyword>
<dbReference type="OrthoDB" id="271604at2157"/>
<proteinExistence type="predicted"/>
<name>A0A1N6VLV5_9EURY</name>
<dbReference type="EMBL" id="FTNO01000001">
    <property type="protein sequence ID" value="SIQ78830.1"/>
    <property type="molecule type" value="Genomic_DNA"/>
</dbReference>
<protein>
    <recommendedName>
        <fullName evidence="1">Halobacterial output domain-containing protein</fullName>
    </recommendedName>
</protein>
<evidence type="ECO:0000313" key="3">
    <source>
        <dbReference type="Proteomes" id="UP000186914"/>
    </source>
</evidence>
<organism evidence="2 3">
    <name type="scientific">Haladaptatus litoreus</name>
    <dbReference type="NCBI Taxonomy" id="553468"/>
    <lineage>
        <taxon>Archaea</taxon>
        <taxon>Methanobacteriati</taxon>
        <taxon>Methanobacteriota</taxon>
        <taxon>Stenosarchaea group</taxon>
        <taxon>Halobacteria</taxon>
        <taxon>Halobacteriales</taxon>
        <taxon>Haladaptataceae</taxon>
        <taxon>Haladaptatus</taxon>
    </lineage>
</organism>
<feature type="domain" description="Halobacterial output" evidence="1">
    <location>
        <begin position="28"/>
        <end position="102"/>
    </location>
</feature>
<reference evidence="3" key="1">
    <citation type="submission" date="2017-01" db="EMBL/GenBank/DDBJ databases">
        <authorList>
            <person name="Varghese N."/>
            <person name="Submissions S."/>
        </authorList>
    </citation>
    <scope>NUCLEOTIDE SEQUENCE [LARGE SCALE GENOMIC DNA]</scope>
    <source>
        <strain evidence="3">CGMCC 1.7737</strain>
    </source>
</reference>
<accession>A0A1N6VLV5</accession>
<evidence type="ECO:0000313" key="2">
    <source>
        <dbReference type="EMBL" id="SIQ78830.1"/>
    </source>
</evidence>
<dbReference type="RefSeq" id="WP_076427515.1">
    <property type="nucleotide sequence ID" value="NZ_FTNO01000001.1"/>
</dbReference>
<gene>
    <name evidence="2" type="ORF">SAMN05421858_0408</name>
</gene>
<dbReference type="AlphaFoldDB" id="A0A1N6VLV5"/>
<dbReference type="Proteomes" id="UP000186914">
    <property type="component" value="Unassembled WGS sequence"/>
</dbReference>
<dbReference type="InterPro" id="IPR040624">
    <property type="entry name" value="HalOD1"/>
</dbReference>